<feature type="non-terminal residue" evidence="1">
    <location>
        <position position="1"/>
    </location>
</feature>
<dbReference type="Proteomes" id="UP000805704">
    <property type="component" value="Chromosome 14"/>
</dbReference>
<dbReference type="EMBL" id="CM024802">
    <property type="protein sequence ID" value="KAG8011359.1"/>
    <property type="molecule type" value="Genomic_DNA"/>
</dbReference>
<name>A0ACB7FAY1_NIBAL</name>
<sequence length="91" mass="9980">LVAVCWSDWIDTTRSGDSVSATSSGADCMTHLYIEARTVNTKIPALDTGETFDNFNPSDGFLCKDADQGSGKTCSDYEVRFGCSCTDYYMY</sequence>
<evidence type="ECO:0000313" key="1">
    <source>
        <dbReference type="EMBL" id="KAG8011359.1"/>
    </source>
</evidence>
<accession>A0ACB7FAY1</accession>
<proteinExistence type="predicted"/>
<organism evidence="1 2">
    <name type="scientific">Nibea albiflora</name>
    <name type="common">Yellow drum</name>
    <name type="synonym">Corvina albiflora</name>
    <dbReference type="NCBI Taxonomy" id="240163"/>
    <lineage>
        <taxon>Eukaryota</taxon>
        <taxon>Metazoa</taxon>
        <taxon>Chordata</taxon>
        <taxon>Craniata</taxon>
        <taxon>Vertebrata</taxon>
        <taxon>Euteleostomi</taxon>
        <taxon>Actinopterygii</taxon>
        <taxon>Neopterygii</taxon>
        <taxon>Teleostei</taxon>
        <taxon>Neoteleostei</taxon>
        <taxon>Acanthomorphata</taxon>
        <taxon>Eupercaria</taxon>
        <taxon>Sciaenidae</taxon>
        <taxon>Nibea</taxon>
    </lineage>
</organism>
<keyword evidence="2" id="KW-1185">Reference proteome</keyword>
<comment type="caution">
    <text evidence="1">The sequence shown here is derived from an EMBL/GenBank/DDBJ whole genome shotgun (WGS) entry which is preliminary data.</text>
</comment>
<reference evidence="1" key="1">
    <citation type="submission" date="2020-04" db="EMBL/GenBank/DDBJ databases">
        <title>A chromosome-scale assembly and high-density genetic map of the yellow drum (Nibea albiflora) genome.</title>
        <authorList>
            <person name="Xu D."/>
            <person name="Zhang W."/>
            <person name="Chen R."/>
            <person name="Tan P."/>
            <person name="Wang L."/>
            <person name="Song H."/>
            <person name="Tian L."/>
            <person name="Zhu Q."/>
            <person name="Wang B."/>
        </authorList>
    </citation>
    <scope>NUCLEOTIDE SEQUENCE</scope>
    <source>
        <strain evidence="1">ZJHYS-2018</strain>
    </source>
</reference>
<gene>
    <name evidence="1" type="ORF">GBF38_006111</name>
</gene>
<evidence type="ECO:0000313" key="2">
    <source>
        <dbReference type="Proteomes" id="UP000805704"/>
    </source>
</evidence>
<protein>
    <submittedName>
        <fullName evidence="1">Uncharacterized protein</fullName>
    </submittedName>
</protein>